<dbReference type="InterPro" id="IPR022796">
    <property type="entry name" value="Chloroa_b-bind"/>
</dbReference>
<dbReference type="GO" id="GO:0009765">
    <property type="term" value="P:photosynthesis, light harvesting"/>
    <property type="evidence" value="ECO:0007669"/>
    <property type="project" value="InterPro"/>
</dbReference>
<feature type="binding site" evidence="8">
    <location>
        <position position="543"/>
    </location>
    <ligand>
        <name>chlorophyll a</name>
        <dbReference type="ChEBI" id="CHEBI:58416"/>
        <label>1</label>
    </ligand>
</feature>
<feature type="binding site" evidence="8">
    <location>
        <position position="665"/>
    </location>
    <ligand>
        <name>chlorophyll a</name>
        <dbReference type="ChEBI" id="CHEBI:58416"/>
        <label>1</label>
    </ligand>
</feature>
<dbReference type="GO" id="GO:0030076">
    <property type="term" value="C:light-harvesting complex"/>
    <property type="evidence" value="ECO:0007669"/>
    <property type="project" value="UniProtKB-KW"/>
</dbReference>
<evidence type="ECO:0000256" key="2">
    <source>
        <dbReference type="ARBA" id="ARBA00004229"/>
    </source>
</evidence>
<keyword evidence="11" id="KW-1185">Reference proteome</keyword>
<keyword evidence="5" id="KW-0602">Photosynthesis</keyword>
<feature type="compositionally biased region" description="Polar residues" evidence="9">
    <location>
        <begin position="378"/>
        <end position="391"/>
    </location>
</feature>
<evidence type="ECO:0000313" key="11">
    <source>
        <dbReference type="Proteomes" id="UP000266841"/>
    </source>
</evidence>
<dbReference type="GO" id="GO:0009507">
    <property type="term" value="C:chloroplast"/>
    <property type="evidence" value="ECO:0007669"/>
    <property type="project" value="UniProtKB-SubCell"/>
</dbReference>
<comment type="function">
    <text evidence="1">The light-harvesting complex (LHC) functions as a light receptor, it captures and delivers excitation energy to photosystems with which it is closely associated. Energy is transferred from the carotenoid and chlorophyll C (or B) to chlorophyll A and the photosynthetic reaction centers where it is used to synthesize ATP and reducing power.</text>
</comment>
<keyword evidence="8" id="KW-0148">Chlorophyll</keyword>
<feature type="binding site" evidence="8">
    <location>
        <position position="663"/>
    </location>
    <ligand>
        <name>chlorophyll a</name>
        <dbReference type="ChEBI" id="CHEBI:58416"/>
        <label>1</label>
    </ligand>
</feature>
<dbReference type="AlphaFoldDB" id="K0SJI8"/>
<dbReference type="eggNOG" id="KOG0742">
    <property type="taxonomic scope" value="Eukaryota"/>
</dbReference>
<evidence type="ECO:0000256" key="7">
    <source>
        <dbReference type="ARBA" id="ARBA00023243"/>
    </source>
</evidence>
<dbReference type="PANTHER" id="PTHR21649">
    <property type="entry name" value="CHLOROPHYLL A/B BINDING PROTEIN"/>
    <property type="match status" value="1"/>
</dbReference>
<comment type="subcellular location">
    <subcellularLocation>
        <location evidence="2">Plastid</location>
        <location evidence="2">Chloroplast</location>
    </subcellularLocation>
</comment>
<comment type="similarity">
    <text evidence="3">Belongs to the fucoxanthin chlorophyll protein family.</text>
</comment>
<dbReference type="GO" id="GO:0016168">
    <property type="term" value="F:chlorophyll binding"/>
    <property type="evidence" value="ECO:0007669"/>
    <property type="project" value="UniProtKB-KW"/>
</dbReference>
<feature type="binding site" description="axial binding residue" evidence="8">
    <location>
        <position position="610"/>
    </location>
    <ligand>
        <name>chlorophyll b</name>
        <dbReference type="ChEBI" id="CHEBI:61721"/>
        <label>1</label>
    </ligand>
    <ligandPart>
        <name>Mg</name>
        <dbReference type="ChEBI" id="CHEBI:25107"/>
    </ligandPart>
</feature>
<feature type="binding site" evidence="8">
    <location>
        <position position="660"/>
    </location>
    <ligand>
        <name>chlorophyll a</name>
        <dbReference type="ChEBI" id="CHEBI:58416"/>
        <label>1</label>
    </ligand>
</feature>
<evidence type="ECO:0000256" key="9">
    <source>
        <dbReference type="SAM" id="MobiDB-lite"/>
    </source>
</evidence>
<evidence type="ECO:0000313" key="10">
    <source>
        <dbReference type="EMBL" id="EJK65510.1"/>
    </source>
</evidence>
<dbReference type="InterPro" id="IPR001344">
    <property type="entry name" value="Chloro_AB-bd_pln"/>
</dbReference>
<reference evidence="10 11" key="1">
    <citation type="journal article" date="2012" name="Genome Biol.">
        <title>Genome and low-iron response of an oceanic diatom adapted to chronic iron limitation.</title>
        <authorList>
            <person name="Lommer M."/>
            <person name="Specht M."/>
            <person name="Roy A.S."/>
            <person name="Kraemer L."/>
            <person name="Andreson R."/>
            <person name="Gutowska M.A."/>
            <person name="Wolf J."/>
            <person name="Bergner S.V."/>
            <person name="Schilhabel M.B."/>
            <person name="Klostermeier U.C."/>
            <person name="Beiko R.G."/>
            <person name="Rosenstiel P."/>
            <person name="Hippler M."/>
            <person name="Laroche J."/>
        </authorList>
    </citation>
    <scope>NUCLEOTIDE SEQUENCE [LARGE SCALE GENOMIC DNA]</scope>
    <source>
        <strain evidence="10 11">CCMP1005</strain>
    </source>
</reference>
<keyword evidence="4" id="KW-0150">Chloroplast</keyword>
<dbReference type="Pfam" id="PF00504">
    <property type="entry name" value="Chloroa_b-bind"/>
    <property type="match status" value="1"/>
</dbReference>
<dbReference type="Proteomes" id="UP000266841">
    <property type="component" value="Unassembled WGS sequence"/>
</dbReference>
<feature type="binding site" evidence="8">
    <location>
        <position position="546"/>
    </location>
    <ligand>
        <name>chlorophyll a</name>
        <dbReference type="ChEBI" id="CHEBI:58416"/>
        <label>1</label>
    </ligand>
</feature>
<evidence type="ECO:0000256" key="6">
    <source>
        <dbReference type="ARBA" id="ARBA00022640"/>
    </source>
</evidence>
<keyword evidence="8" id="KW-0157">Chromophore</keyword>
<feature type="binding site" evidence="8">
    <location>
        <position position="523"/>
    </location>
    <ligand>
        <name>chlorophyll a</name>
        <dbReference type="ChEBI" id="CHEBI:58416"/>
        <label>1</label>
    </ligand>
</feature>
<organism evidence="10 11">
    <name type="scientific">Thalassiosira oceanica</name>
    <name type="common">Marine diatom</name>
    <dbReference type="NCBI Taxonomy" id="159749"/>
    <lineage>
        <taxon>Eukaryota</taxon>
        <taxon>Sar</taxon>
        <taxon>Stramenopiles</taxon>
        <taxon>Ochrophyta</taxon>
        <taxon>Bacillariophyta</taxon>
        <taxon>Coscinodiscophyceae</taxon>
        <taxon>Thalassiosirophycidae</taxon>
        <taxon>Thalassiosirales</taxon>
        <taxon>Thalassiosiraceae</taxon>
        <taxon>Thalassiosira</taxon>
    </lineage>
</organism>
<dbReference type="SUPFAM" id="SSF103511">
    <property type="entry name" value="Chlorophyll a-b binding protein"/>
    <property type="match status" value="1"/>
</dbReference>
<evidence type="ECO:0000256" key="3">
    <source>
        <dbReference type="ARBA" id="ARBA00005933"/>
    </source>
</evidence>
<keyword evidence="6" id="KW-0934">Plastid</keyword>
<evidence type="ECO:0000256" key="8">
    <source>
        <dbReference type="PIRSR" id="PIRSR601344-1"/>
    </source>
</evidence>
<evidence type="ECO:0000256" key="1">
    <source>
        <dbReference type="ARBA" id="ARBA00004022"/>
    </source>
</evidence>
<dbReference type="OrthoDB" id="35854at2759"/>
<protein>
    <submittedName>
        <fullName evidence="10">Uncharacterized protein</fullName>
    </submittedName>
</protein>
<name>K0SJI8_THAOC</name>
<feature type="binding site" description="axial binding residue" evidence="8">
    <location>
        <position position="590"/>
    </location>
    <ligand>
        <name>chlorophyll b</name>
        <dbReference type="ChEBI" id="CHEBI:61721"/>
        <label>1</label>
    </ligand>
    <ligandPart>
        <name>Mg</name>
        <dbReference type="ChEBI" id="CHEBI:25107"/>
    </ligandPart>
</feature>
<feature type="binding site" description="axial binding residue" evidence="8">
    <location>
        <position position="548"/>
    </location>
    <ligand>
        <name>chlorophyll b</name>
        <dbReference type="ChEBI" id="CHEBI:61721"/>
        <label>1</label>
    </ligand>
    <ligandPart>
        <name>Mg</name>
        <dbReference type="ChEBI" id="CHEBI:25107"/>
    </ligandPart>
</feature>
<keyword evidence="7" id="KW-0437">Light-harvesting polypeptide</keyword>
<dbReference type="GO" id="GO:0016020">
    <property type="term" value="C:membrane"/>
    <property type="evidence" value="ECO:0007669"/>
    <property type="project" value="InterPro"/>
</dbReference>
<gene>
    <name evidence="10" type="ORF">THAOC_13616</name>
</gene>
<dbReference type="Gene3D" id="1.10.3460.10">
    <property type="entry name" value="Chlorophyll a/b binding protein domain"/>
    <property type="match status" value="1"/>
</dbReference>
<comment type="caution">
    <text evidence="10">The sequence shown here is derived from an EMBL/GenBank/DDBJ whole genome shotgun (WGS) entry which is preliminary data.</text>
</comment>
<sequence length="710" mass="78656">MWDLVGVLFLSVCILAFVYLLRPYLHVLLHGKPRYITEVEKNRPTFRARIKAYFGLAHKPPGEGFAGFKGVSLNCNTKQRASDLVRSLRADKINRVPFRHVHFRGNDTLGKYSTTKTTAKLLCLDFALLDANLVLESGENAIYHMNLMFVWARACPRGTVLFVKDADAFLAQTCSPDDEPSDARETFLYNIDGISKNVLVILDSCGYICTHVRSNNERLHSFRSRLAGALLCRKGPSELTVECGIITGHRLREIVASMKGFDRCAIESVVIALQEALIENGHLDFATVCRVIHARESEKREHVLSDLDLEFEDVALVPSSHAPDTSFRLRMLRSQRSHDMSSKHAVQMVDGAASTMADDLQYSSRKAERRGSVRPSALRQSSSPRATNTRLPRSPIAYRTSRGRQKFERHGAALASFVAVSYAQGIRLCFKNAQSSTGISFFIQIWLQARDTTAPERTNKGSIIAKTMVRSALIASLACSAAAFAPQPAARNSVQLSETVSDLEALAQKANPVVKFYDPLSLSDQSFWGKSNEETIAWLRQSEIKHGRIAMFAFVGYCVQSNFVFPWAETLSGQPHPSADLVPEAQWDAVPAGAKWQIFAVISALELWDECGGGGAMPHYTKGRQPGKYPPFTLFRDKYDPFGFNKNMSAETKERRLTAEINNGRLAMLGIFGFLAADAVPGSVPALDGIAIPYSGDAMIPFEGQFSYFS</sequence>
<dbReference type="EMBL" id="AGNL01015734">
    <property type="protein sequence ID" value="EJK65510.1"/>
    <property type="molecule type" value="Genomic_DNA"/>
</dbReference>
<accession>K0SJI8</accession>
<evidence type="ECO:0000256" key="4">
    <source>
        <dbReference type="ARBA" id="ARBA00022528"/>
    </source>
</evidence>
<feature type="region of interest" description="Disordered" evidence="9">
    <location>
        <begin position="361"/>
        <end position="402"/>
    </location>
</feature>
<evidence type="ECO:0000256" key="5">
    <source>
        <dbReference type="ARBA" id="ARBA00022531"/>
    </source>
</evidence>
<proteinExistence type="inferred from homology"/>